<reference evidence="5 6" key="1">
    <citation type="submission" date="2016-02" db="EMBL/GenBank/DDBJ databases">
        <title>Genome analysis of coral dinoflagellate symbionts highlights evolutionary adaptations to a symbiotic lifestyle.</title>
        <authorList>
            <person name="Aranda M."/>
            <person name="Li Y."/>
            <person name="Liew Y.J."/>
            <person name="Baumgarten S."/>
            <person name="Simakov O."/>
            <person name="Wilson M."/>
            <person name="Piel J."/>
            <person name="Ashoor H."/>
            <person name="Bougouffa S."/>
            <person name="Bajic V.B."/>
            <person name="Ryu T."/>
            <person name="Ravasi T."/>
            <person name="Bayer T."/>
            <person name="Micklem G."/>
            <person name="Kim H."/>
            <person name="Bhak J."/>
            <person name="Lajeunesse T.C."/>
            <person name="Voolstra C.R."/>
        </authorList>
    </citation>
    <scope>NUCLEOTIDE SEQUENCE [LARGE SCALE GENOMIC DNA]</scope>
    <source>
        <strain evidence="5 6">CCMP2467</strain>
    </source>
</reference>
<keyword evidence="6" id="KW-1185">Reference proteome</keyword>
<feature type="repeat" description="ANK" evidence="3">
    <location>
        <begin position="605"/>
        <end position="637"/>
    </location>
</feature>
<dbReference type="PANTHER" id="PTHR24126:SF14">
    <property type="entry name" value="ANK_REP_REGION DOMAIN-CONTAINING PROTEIN"/>
    <property type="match status" value="1"/>
</dbReference>
<evidence type="ECO:0000313" key="5">
    <source>
        <dbReference type="EMBL" id="OLP76123.1"/>
    </source>
</evidence>
<evidence type="ECO:0000256" key="4">
    <source>
        <dbReference type="PROSITE-ProRule" id="PRU00235"/>
    </source>
</evidence>
<feature type="repeat" description="ANK" evidence="3">
    <location>
        <begin position="501"/>
        <end position="533"/>
    </location>
</feature>
<evidence type="ECO:0000256" key="1">
    <source>
        <dbReference type="ARBA" id="ARBA00022737"/>
    </source>
</evidence>
<dbReference type="SUPFAM" id="SSF50985">
    <property type="entry name" value="RCC1/BLIP-II"/>
    <property type="match status" value="1"/>
</dbReference>
<dbReference type="Gene3D" id="1.25.40.20">
    <property type="entry name" value="Ankyrin repeat-containing domain"/>
    <property type="match status" value="2"/>
</dbReference>
<feature type="repeat" description="ANK" evidence="3">
    <location>
        <begin position="637"/>
        <end position="669"/>
    </location>
</feature>
<evidence type="ECO:0000256" key="3">
    <source>
        <dbReference type="PROSITE-ProRule" id="PRU00023"/>
    </source>
</evidence>
<dbReference type="Pfam" id="PF00023">
    <property type="entry name" value="Ank"/>
    <property type="match status" value="1"/>
</dbReference>
<dbReference type="Proteomes" id="UP000186817">
    <property type="component" value="Unassembled WGS sequence"/>
</dbReference>
<dbReference type="PROSITE" id="PS50012">
    <property type="entry name" value="RCC1_3"/>
    <property type="match status" value="6"/>
</dbReference>
<feature type="repeat" description="RCC1" evidence="4">
    <location>
        <begin position="110"/>
        <end position="151"/>
    </location>
</feature>
<dbReference type="InterPro" id="IPR009091">
    <property type="entry name" value="RCC1/BLIP-II"/>
</dbReference>
<feature type="repeat" description="RCC1" evidence="4">
    <location>
        <begin position="191"/>
        <end position="229"/>
    </location>
</feature>
<dbReference type="OrthoDB" id="426293at2759"/>
<feature type="repeat" description="RCC1" evidence="4">
    <location>
        <begin position="152"/>
        <end position="190"/>
    </location>
</feature>
<dbReference type="Pfam" id="PF13540">
    <property type="entry name" value="RCC1_2"/>
    <property type="match status" value="7"/>
</dbReference>
<feature type="repeat" description="RCC1" evidence="4">
    <location>
        <begin position="269"/>
        <end position="307"/>
    </location>
</feature>
<keyword evidence="1" id="KW-0677">Repeat</keyword>
<dbReference type="Gene3D" id="2.130.10.30">
    <property type="entry name" value="Regulator of chromosome condensation 1/beta-lactamase-inhibitor protein II"/>
    <property type="match status" value="3"/>
</dbReference>
<proteinExistence type="predicted"/>
<dbReference type="Pfam" id="PF12796">
    <property type="entry name" value="Ank_2"/>
    <property type="match status" value="3"/>
</dbReference>
<gene>
    <name evidence="5" type="primary">mask</name>
    <name evidence="5" type="ORF">AK812_SmicGene43983</name>
</gene>
<name>A0A1Q9BZM5_SYMMI</name>
<dbReference type="InterPro" id="IPR002110">
    <property type="entry name" value="Ankyrin_rpt"/>
</dbReference>
<dbReference type="EMBL" id="LSRX01002131">
    <property type="protein sequence ID" value="OLP76123.1"/>
    <property type="molecule type" value="Genomic_DNA"/>
</dbReference>
<evidence type="ECO:0000256" key="2">
    <source>
        <dbReference type="ARBA" id="ARBA00023043"/>
    </source>
</evidence>
<feature type="repeat" description="RCC1" evidence="4">
    <location>
        <begin position="230"/>
        <end position="268"/>
    </location>
</feature>
<organism evidence="5 6">
    <name type="scientific">Symbiodinium microadriaticum</name>
    <name type="common">Dinoflagellate</name>
    <name type="synonym">Zooxanthella microadriatica</name>
    <dbReference type="NCBI Taxonomy" id="2951"/>
    <lineage>
        <taxon>Eukaryota</taxon>
        <taxon>Sar</taxon>
        <taxon>Alveolata</taxon>
        <taxon>Dinophyceae</taxon>
        <taxon>Suessiales</taxon>
        <taxon>Symbiodiniaceae</taxon>
        <taxon>Symbiodinium</taxon>
    </lineage>
</organism>
<sequence>MDRSGERLLLQSRDDPRQTHNWVVNYSPTWTPKLCRKRVWQLSYSKRLLVDGYTSTASSGRRIGALNQNKRLLRFGLTAKRQRDVPTRVGAAVVTVSAGYQHTCAVRSDGQLVCFGENFYRQWGECEVPSDLEAVVAVSEGNRHTCAVRSDGQLVCFGRNFHGQCDVPTNLGAVVAVSAGFGHTCAVRSDGQLVCFGDYADGQCEVPTDLGEVVAVSAGGGHTCAVRSDGQLVCFGDNTDGQCDVPTDLGAVVAVSAGDGHTCAVRSDGQLVCFGANSYGQCDVPTGLGAVVAVSAGFYHTCAVRSGGQLVCFGVNISGQCDVPTYLGEVVAVSAGMGHTCAVRSDGQLVCFGDNADVHLHPEGLPVEKTAGKDVCASSTQEVRDYDRQLPLVRDIFPRPFSIADKGMNLADDVELCSHATDLQLVLLSFVQLSAEKATTLQNAVRDGHATVVDEILQLSADPNVELTPGTYLLRDAAIFGHEGIVRLLLDAGSVVVLNSHLWTPVCAACYHGHVEIVSLLLSAGAEKDEISEQGTPLTWAAGGTVSEQRVRVVKVLLKARADVNKVDGALFTPLTSAIQYKCCDEVVQILLRASANPDVICPGNKPSPLCLASKHGSVQQVCMLLDAGADKDQISALRTPLTSAIWAGQTEVVSVLIKAGANLDKADDQFFTPLTLALWEDDIDLVRLLATVRANTDLVCRHYFQTPLCTASAEGRVEMVRLLVLAGAALDRTCTESTPLTLAACAGHEEVVRLLMVAGAAVDRVKPWLWLCAEEDYIRHLVPQALKHQEGVSIRDITMQNVEDARSDFVHYRGVWRFQPLTGCSAPGEDMMRLSFSVECQPHWFLPVAPVEGRIATAMVENMTAIRDFIEERREKRAKLHSAKQETKEPTAELQELISAVGLHYPCNDNDQLSEALRRHPSTRFWASEEKLWDLVRRQHPQDVGVQRLRGEE</sequence>
<dbReference type="InterPro" id="IPR000408">
    <property type="entry name" value="Reg_chr_condens"/>
</dbReference>
<dbReference type="PROSITE" id="PS50297">
    <property type="entry name" value="ANK_REP_REGION"/>
    <property type="match status" value="2"/>
</dbReference>
<dbReference type="AlphaFoldDB" id="A0A1Q9BZM5"/>
<dbReference type="SUPFAM" id="SSF48403">
    <property type="entry name" value="Ankyrin repeat"/>
    <property type="match status" value="1"/>
</dbReference>
<comment type="caution">
    <text evidence="5">The sequence shown here is derived from an EMBL/GenBank/DDBJ whole genome shotgun (WGS) entry which is preliminary data.</text>
</comment>
<protein>
    <submittedName>
        <fullName evidence="5">Ankyrin repeat and KH domain-containing protein mask</fullName>
    </submittedName>
</protein>
<feature type="repeat" description="RCC1" evidence="4">
    <location>
        <begin position="308"/>
        <end position="346"/>
    </location>
</feature>
<dbReference type="SMART" id="SM00248">
    <property type="entry name" value="ANK"/>
    <property type="match status" value="10"/>
</dbReference>
<accession>A0A1Q9BZM5</accession>
<keyword evidence="2 3" id="KW-0040">ANK repeat</keyword>
<feature type="repeat" description="ANK" evidence="3">
    <location>
        <begin position="736"/>
        <end position="768"/>
    </location>
</feature>
<evidence type="ECO:0000313" key="6">
    <source>
        <dbReference type="Proteomes" id="UP000186817"/>
    </source>
</evidence>
<dbReference type="PANTHER" id="PTHR24126">
    <property type="entry name" value="ANKYRIN REPEAT, PH AND SEC7 DOMAIN CONTAINING PROTEIN SECG-RELATED"/>
    <property type="match status" value="1"/>
</dbReference>
<dbReference type="InterPro" id="IPR036770">
    <property type="entry name" value="Ankyrin_rpt-contain_sf"/>
</dbReference>
<dbReference type="PROSITE" id="PS50088">
    <property type="entry name" value="ANK_REPEAT"/>
    <property type="match status" value="4"/>
</dbReference>